<dbReference type="OrthoDB" id="9023404at2"/>
<proteinExistence type="predicted"/>
<evidence type="ECO:0000256" key="2">
    <source>
        <dbReference type="ARBA" id="ARBA00022553"/>
    </source>
</evidence>
<dbReference type="GO" id="GO:0031177">
    <property type="term" value="F:phosphopantetheine binding"/>
    <property type="evidence" value="ECO:0007669"/>
    <property type="project" value="InterPro"/>
</dbReference>
<gene>
    <name evidence="5" type="ORF">EIZ62_31100</name>
</gene>
<dbReference type="EMBL" id="CP034279">
    <property type="protein sequence ID" value="QGV82210.1"/>
    <property type="molecule type" value="Genomic_DNA"/>
</dbReference>
<feature type="domain" description="Carrier" evidence="4">
    <location>
        <begin position="31"/>
        <end position="105"/>
    </location>
</feature>
<dbReference type="AlphaFoldDB" id="A0A6I6FEY5"/>
<dbReference type="Pfam" id="PF00550">
    <property type="entry name" value="PP-binding"/>
    <property type="match status" value="1"/>
</dbReference>
<reference evidence="5 6" key="1">
    <citation type="submission" date="2018-12" db="EMBL/GenBank/DDBJ databases">
        <title>Complete genome sequence of Streptomyces ficellus NRRL8067, the producer of ficellomycin, feldamycin and nojirimycin.</title>
        <authorList>
            <person name="Zhang H."/>
            <person name="Yue R."/>
            <person name="Liu Y."/>
            <person name="Li M."/>
            <person name="Mu H."/>
            <person name="Zhang J."/>
        </authorList>
    </citation>
    <scope>NUCLEOTIDE SEQUENCE [LARGE SCALE GENOMIC DNA]</scope>
    <source>
        <strain evidence="5 6">NRRL 8067</strain>
    </source>
</reference>
<keyword evidence="6" id="KW-1185">Reference proteome</keyword>
<sequence length="109" mass="11022">MNQTQQPSPSRTDGTDGPAGGHPAGGRPTAGAVTGWVLAFLAELLDVSPDEIDPATPLDELGVDSATVLVMCAGLAAEFGIPVRPRDVLDHFTADAVGEHLSAPLPAGV</sequence>
<evidence type="ECO:0000313" key="5">
    <source>
        <dbReference type="EMBL" id="QGV82210.1"/>
    </source>
</evidence>
<dbReference type="GO" id="GO:0017000">
    <property type="term" value="P:antibiotic biosynthetic process"/>
    <property type="evidence" value="ECO:0007669"/>
    <property type="project" value="UniProtKB-ARBA"/>
</dbReference>
<organism evidence="5 6">
    <name type="scientific">Streptomyces ficellus</name>
    <dbReference type="NCBI Taxonomy" id="1977088"/>
    <lineage>
        <taxon>Bacteria</taxon>
        <taxon>Bacillati</taxon>
        <taxon>Actinomycetota</taxon>
        <taxon>Actinomycetes</taxon>
        <taxon>Kitasatosporales</taxon>
        <taxon>Streptomycetaceae</taxon>
        <taxon>Streptomyces</taxon>
    </lineage>
</organism>
<feature type="compositionally biased region" description="Polar residues" evidence="3">
    <location>
        <begin position="1"/>
        <end position="11"/>
    </location>
</feature>
<name>A0A6I6FEY5_9ACTN</name>
<evidence type="ECO:0000259" key="4">
    <source>
        <dbReference type="PROSITE" id="PS50075"/>
    </source>
</evidence>
<evidence type="ECO:0000313" key="6">
    <source>
        <dbReference type="Proteomes" id="UP000422572"/>
    </source>
</evidence>
<dbReference type="InterPro" id="IPR020806">
    <property type="entry name" value="PKS_PP-bd"/>
</dbReference>
<dbReference type="InterPro" id="IPR036736">
    <property type="entry name" value="ACP-like_sf"/>
</dbReference>
<dbReference type="RefSeq" id="WP_156695949.1">
    <property type="nucleotide sequence ID" value="NZ_CP034279.1"/>
</dbReference>
<dbReference type="KEGG" id="sfic:EIZ62_31100"/>
<keyword evidence="1" id="KW-0596">Phosphopantetheine</keyword>
<keyword evidence="2" id="KW-0597">Phosphoprotein</keyword>
<feature type="region of interest" description="Disordered" evidence="3">
    <location>
        <begin position="1"/>
        <end position="30"/>
    </location>
</feature>
<accession>A0A6I6FEY5</accession>
<evidence type="ECO:0000256" key="3">
    <source>
        <dbReference type="SAM" id="MobiDB-lite"/>
    </source>
</evidence>
<dbReference type="InterPro" id="IPR009081">
    <property type="entry name" value="PP-bd_ACP"/>
</dbReference>
<dbReference type="PROSITE" id="PS50075">
    <property type="entry name" value="CARRIER"/>
    <property type="match status" value="1"/>
</dbReference>
<protein>
    <submittedName>
        <fullName evidence="5">Acyl carrier protein</fullName>
    </submittedName>
</protein>
<dbReference type="SMART" id="SM01294">
    <property type="entry name" value="PKS_PP_betabranch"/>
    <property type="match status" value="1"/>
</dbReference>
<dbReference type="Gene3D" id="1.10.1200.10">
    <property type="entry name" value="ACP-like"/>
    <property type="match status" value="1"/>
</dbReference>
<dbReference type="SMART" id="SM00823">
    <property type="entry name" value="PKS_PP"/>
    <property type="match status" value="1"/>
</dbReference>
<evidence type="ECO:0000256" key="1">
    <source>
        <dbReference type="ARBA" id="ARBA00022450"/>
    </source>
</evidence>
<dbReference type="Proteomes" id="UP000422572">
    <property type="component" value="Chromosome"/>
</dbReference>
<dbReference type="SUPFAM" id="SSF47336">
    <property type="entry name" value="ACP-like"/>
    <property type="match status" value="1"/>
</dbReference>